<dbReference type="Proteomes" id="UP000734218">
    <property type="component" value="Unassembled WGS sequence"/>
</dbReference>
<proteinExistence type="predicted"/>
<name>A0ABX0XJW0_9SPHN</name>
<organism evidence="1 2">
    <name type="scientific">Sphingomonas jejuensis</name>
    <dbReference type="NCBI Taxonomy" id="904715"/>
    <lineage>
        <taxon>Bacteria</taxon>
        <taxon>Pseudomonadati</taxon>
        <taxon>Pseudomonadota</taxon>
        <taxon>Alphaproteobacteria</taxon>
        <taxon>Sphingomonadales</taxon>
        <taxon>Sphingomonadaceae</taxon>
        <taxon>Sphingomonas</taxon>
    </lineage>
</organism>
<comment type="caution">
    <text evidence="1">The sequence shown here is derived from an EMBL/GenBank/DDBJ whole genome shotgun (WGS) entry which is preliminary data.</text>
</comment>
<accession>A0ABX0XJW0</accession>
<reference evidence="1 2" key="1">
    <citation type="submission" date="2020-03" db="EMBL/GenBank/DDBJ databases">
        <title>Genomic Encyclopedia of Type Strains, Phase IV (KMG-IV): sequencing the most valuable type-strain genomes for metagenomic binning, comparative biology and taxonomic classification.</title>
        <authorList>
            <person name="Goeker M."/>
        </authorList>
    </citation>
    <scope>NUCLEOTIDE SEQUENCE [LARGE SCALE GENOMIC DNA]</scope>
    <source>
        <strain evidence="1 2">DSM 27651</strain>
    </source>
</reference>
<dbReference type="EMBL" id="JAATJE010000001">
    <property type="protein sequence ID" value="NJC33629.1"/>
    <property type="molecule type" value="Genomic_DNA"/>
</dbReference>
<keyword evidence="2" id="KW-1185">Reference proteome</keyword>
<sequence>MVNPGEVTGSNVDVIEVLRDTGVNGFSVARLRDFGRERVGLRWNGDSGNKGAPTMHGRPRWFLVPEEVAAILVDHYRGQDSAAA</sequence>
<evidence type="ECO:0000313" key="1">
    <source>
        <dbReference type="EMBL" id="NJC33629.1"/>
    </source>
</evidence>
<dbReference type="RefSeq" id="WP_167953593.1">
    <property type="nucleotide sequence ID" value="NZ_JAATJE010000001.1"/>
</dbReference>
<gene>
    <name evidence="1" type="ORF">GGR88_001103</name>
</gene>
<evidence type="ECO:0000313" key="2">
    <source>
        <dbReference type="Proteomes" id="UP000734218"/>
    </source>
</evidence>
<protein>
    <submittedName>
        <fullName evidence="1">Uncharacterized protein</fullName>
    </submittedName>
</protein>